<proteinExistence type="predicted"/>
<evidence type="ECO:0000256" key="1">
    <source>
        <dbReference type="SAM" id="MobiDB-lite"/>
    </source>
</evidence>
<reference evidence="2" key="2">
    <citation type="journal article" date="2010" name="Nature">
        <title>Comparative genomics reveals mobile pathogenicity chromosomes in Fusarium.</title>
        <authorList>
            <person name="Ma L.J."/>
            <person name="van der Does H.C."/>
            <person name="Borkovich K.A."/>
            <person name="Coleman J.J."/>
            <person name="Daboussi M.J."/>
            <person name="Di Pietro A."/>
            <person name="Dufresne M."/>
            <person name="Freitag M."/>
            <person name="Grabherr M."/>
            <person name="Henrissat B."/>
            <person name="Houterman P.M."/>
            <person name="Kang S."/>
            <person name="Shim W.B."/>
            <person name="Woloshuk C."/>
            <person name="Xie X."/>
            <person name="Xu J.R."/>
            <person name="Antoniw J."/>
            <person name="Baker S.E."/>
            <person name="Bluhm B.H."/>
            <person name="Breakspear A."/>
            <person name="Brown D.W."/>
            <person name="Butchko R.A."/>
            <person name="Chapman S."/>
            <person name="Coulson R."/>
            <person name="Coutinho P.M."/>
            <person name="Danchin E.G."/>
            <person name="Diener A."/>
            <person name="Gale L.R."/>
            <person name="Gardiner D.M."/>
            <person name="Goff S."/>
            <person name="Hammond-Kosack K.E."/>
            <person name="Hilburn K."/>
            <person name="Hua-Van A."/>
            <person name="Jonkers W."/>
            <person name="Kazan K."/>
            <person name="Kodira C.D."/>
            <person name="Koehrsen M."/>
            <person name="Kumar L."/>
            <person name="Lee Y.H."/>
            <person name="Li L."/>
            <person name="Manners J.M."/>
            <person name="Miranda-Saavedra D."/>
            <person name="Mukherjee M."/>
            <person name="Park G."/>
            <person name="Park J."/>
            <person name="Park S.Y."/>
            <person name="Proctor R.H."/>
            <person name="Regev A."/>
            <person name="Ruiz-Roldan M.C."/>
            <person name="Sain D."/>
            <person name="Sakthikumar S."/>
            <person name="Sykes S."/>
            <person name="Schwartz D.C."/>
            <person name="Turgeon B.G."/>
            <person name="Wapinski I."/>
            <person name="Yoder O."/>
            <person name="Young S."/>
            <person name="Zeng Q."/>
            <person name="Zhou S."/>
            <person name="Galagan J."/>
            <person name="Cuomo C.A."/>
            <person name="Kistler H.C."/>
            <person name="Rep M."/>
        </authorList>
    </citation>
    <scope>NUCLEOTIDE SEQUENCE [LARGE SCALE GENOMIC DNA]</scope>
    <source>
        <strain evidence="2">4287</strain>
    </source>
</reference>
<accession>A0A0J9VTV8</accession>
<protein>
    <submittedName>
        <fullName evidence="2">Uncharacterized protein</fullName>
    </submittedName>
</protein>
<dbReference type="OrthoDB" id="5109508at2759"/>
<name>A0A0J9VTV8_FUSO4</name>
<dbReference type="KEGG" id="fox:FOXG_21035"/>
<dbReference type="VEuPathDB" id="FungiDB:FOXG_21035"/>
<sequence length="162" mass="18223">MTQSQTLATPKSSSMSSALDGPNPYQPRSYRIIPSWHRFKSQRDPSTDMPRGELAHWNLSGIKILQCIDAQEHSVDQRRQDEGVQEHEQIEERAELGPGVFNNGGEELFLYHSDLRDRLILGVKKISSSTRPVGRLIVSRCGSSCQQASRVASSPARPWSYM</sequence>
<dbReference type="EMBL" id="DS231713">
    <property type="protein sequence ID" value="KNB14060.1"/>
    <property type="molecule type" value="Genomic_DNA"/>
</dbReference>
<dbReference type="Proteomes" id="UP000009097">
    <property type="component" value="Unassembled WGS sequence"/>
</dbReference>
<dbReference type="AlphaFoldDB" id="A0A0J9VTV8"/>
<dbReference type="GeneID" id="28961741"/>
<organism evidence="2 3">
    <name type="scientific">Fusarium oxysporum f. sp. lycopersici (strain 4287 / CBS 123668 / FGSC 9935 / NRRL 34936)</name>
    <name type="common">Fusarium vascular wilt of tomato</name>
    <dbReference type="NCBI Taxonomy" id="426428"/>
    <lineage>
        <taxon>Eukaryota</taxon>
        <taxon>Fungi</taxon>
        <taxon>Dikarya</taxon>
        <taxon>Ascomycota</taxon>
        <taxon>Pezizomycotina</taxon>
        <taxon>Sordariomycetes</taxon>
        <taxon>Hypocreomycetidae</taxon>
        <taxon>Hypocreales</taxon>
        <taxon>Nectriaceae</taxon>
        <taxon>Fusarium</taxon>
        <taxon>Fusarium oxysporum species complex</taxon>
    </lineage>
</organism>
<reference evidence="2" key="1">
    <citation type="submission" date="2007-04" db="EMBL/GenBank/DDBJ databases">
        <authorList>
            <consortium name="The Broad Institute Genome Sequencing Platform"/>
            <person name="Birren B."/>
            <person name="Lander E."/>
            <person name="Galagan J."/>
            <person name="Nusbaum C."/>
            <person name="Devon K."/>
            <person name="Ma L.-J."/>
            <person name="Jaffe D."/>
            <person name="Butler J."/>
            <person name="Alvarez P."/>
            <person name="Gnerre S."/>
            <person name="Grabherr M."/>
            <person name="Kleber M."/>
            <person name="Mauceli E."/>
            <person name="Brockman W."/>
            <person name="MacCallum I.A."/>
            <person name="Young S."/>
            <person name="LaButti K."/>
            <person name="DeCaprio D."/>
            <person name="Crawford M."/>
            <person name="Koehrsen M."/>
            <person name="Engels R."/>
            <person name="Montgomery P."/>
            <person name="Pearson M."/>
            <person name="Howarth C."/>
            <person name="Larson L."/>
            <person name="White J."/>
            <person name="O'Leary S."/>
            <person name="Kodira C."/>
            <person name="Zeng Q."/>
            <person name="Yandava C."/>
            <person name="Alvarado L."/>
            <person name="Kistler C."/>
            <person name="Shim W.-B."/>
            <person name="Kang S."/>
            <person name="Woloshuk C."/>
        </authorList>
    </citation>
    <scope>NUCLEOTIDE SEQUENCE</scope>
    <source>
        <strain evidence="2">4287</strain>
    </source>
</reference>
<feature type="compositionally biased region" description="Polar residues" evidence="1">
    <location>
        <begin position="1"/>
        <end position="17"/>
    </location>
</feature>
<feature type="region of interest" description="Disordered" evidence="1">
    <location>
        <begin position="1"/>
        <end position="31"/>
    </location>
</feature>
<dbReference type="RefSeq" id="XP_018252105.1">
    <property type="nucleotide sequence ID" value="XM_018401370.1"/>
</dbReference>
<evidence type="ECO:0000313" key="2">
    <source>
        <dbReference type="EMBL" id="KNB14060.1"/>
    </source>
</evidence>
<evidence type="ECO:0000313" key="3">
    <source>
        <dbReference type="Proteomes" id="UP000009097"/>
    </source>
</evidence>
<gene>
    <name evidence="2" type="ORF">FOXG_21035</name>
</gene>